<feature type="region of interest" description="Disordered" evidence="1">
    <location>
        <begin position="55"/>
        <end position="94"/>
    </location>
</feature>
<sequence length="203" mass="21644">WTRGRSWDCWPTGRASRSSPRWCSGAPTWPRRPGCPPGTSAARWRGCARPGWWTATTSGSTGSPRPPAPSPPRPRTSATPTPRSSRSWRGSCATAGWSRCPRPGRSGAWCWSTWCRCSSRAGATRRRRSTPCCAPWPRRATTPPCAATSSTTACSTGRAGPTGAPVAGWTCWGTRRPMSGASPFAPELTFAPELMSGVVRGPG</sequence>
<dbReference type="EMBL" id="CADCUS010000555">
    <property type="protein sequence ID" value="CAA9441510.1"/>
    <property type="molecule type" value="Genomic_DNA"/>
</dbReference>
<evidence type="ECO:0000313" key="2">
    <source>
        <dbReference type="EMBL" id="CAA9441510.1"/>
    </source>
</evidence>
<feature type="non-terminal residue" evidence="2">
    <location>
        <position position="1"/>
    </location>
</feature>
<gene>
    <name evidence="2" type="ORF">AVDCRST_MAG66-4029</name>
</gene>
<evidence type="ECO:0000256" key="1">
    <source>
        <dbReference type="SAM" id="MobiDB-lite"/>
    </source>
</evidence>
<accession>A0A6J4QEC0</accession>
<name>A0A6J4QEC0_9PSEU</name>
<feature type="compositionally biased region" description="Low complexity" evidence="1">
    <location>
        <begin position="75"/>
        <end position="91"/>
    </location>
</feature>
<dbReference type="AlphaFoldDB" id="A0A6J4QEC0"/>
<proteinExistence type="predicted"/>
<protein>
    <submittedName>
        <fullName evidence="2">Uncharacterized protein</fullName>
    </submittedName>
</protein>
<reference evidence="2" key="1">
    <citation type="submission" date="2020-02" db="EMBL/GenBank/DDBJ databases">
        <authorList>
            <person name="Meier V. D."/>
        </authorList>
    </citation>
    <scope>NUCLEOTIDE SEQUENCE</scope>
    <source>
        <strain evidence="2">AVDCRST_MAG66</strain>
    </source>
</reference>
<organism evidence="2">
    <name type="scientific">uncultured Pseudonocardia sp</name>
    <dbReference type="NCBI Taxonomy" id="211455"/>
    <lineage>
        <taxon>Bacteria</taxon>
        <taxon>Bacillati</taxon>
        <taxon>Actinomycetota</taxon>
        <taxon>Actinomycetes</taxon>
        <taxon>Pseudonocardiales</taxon>
        <taxon>Pseudonocardiaceae</taxon>
        <taxon>Pseudonocardia</taxon>
        <taxon>environmental samples</taxon>
    </lineage>
</organism>
<feature type="non-terminal residue" evidence="2">
    <location>
        <position position="203"/>
    </location>
</feature>
<feature type="compositionally biased region" description="Pro residues" evidence="1">
    <location>
        <begin position="64"/>
        <end position="74"/>
    </location>
</feature>
<feature type="region of interest" description="Disordered" evidence="1">
    <location>
        <begin position="1"/>
        <end position="25"/>
    </location>
</feature>